<evidence type="ECO:0000256" key="6">
    <source>
        <dbReference type="SAM" id="SignalP"/>
    </source>
</evidence>
<name>A0ABZ3HAN4_9BACT</name>
<dbReference type="Pfam" id="PF08269">
    <property type="entry name" value="dCache_2"/>
    <property type="match status" value="1"/>
</dbReference>
<dbReference type="Gene3D" id="3.30.450.20">
    <property type="entry name" value="PAS domain"/>
    <property type="match status" value="2"/>
</dbReference>
<evidence type="ECO:0000256" key="2">
    <source>
        <dbReference type="ARBA" id="ARBA00022475"/>
    </source>
</evidence>
<comment type="subcellular location">
    <subcellularLocation>
        <location evidence="1">Cell membrane</location>
        <topology evidence="1">Multi-pass membrane protein</topology>
    </subcellularLocation>
</comment>
<keyword evidence="9" id="KW-1185">Reference proteome</keyword>
<evidence type="ECO:0000256" key="4">
    <source>
        <dbReference type="ARBA" id="ARBA00022989"/>
    </source>
</evidence>
<accession>A0ABZ3HAN4</accession>
<dbReference type="InterPro" id="IPR033480">
    <property type="entry name" value="sCache_2"/>
</dbReference>
<feature type="domain" description="Single Cache" evidence="7">
    <location>
        <begin position="162"/>
        <end position="243"/>
    </location>
</feature>
<dbReference type="RefSeq" id="WP_345973004.1">
    <property type="nucleotide sequence ID" value="NZ_CP147920.1"/>
</dbReference>
<organism evidence="8 9">
    <name type="scientific">Sulfurimonas diazotrophicus</name>
    <dbReference type="NCBI Taxonomy" id="3131939"/>
    <lineage>
        <taxon>Bacteria</taxon>
        <taxon>Pseudomonadati</taxon>
        <taxon>Campylobacterota</taxon>
        <taxon>Epsilonproteobacteria</taxon>
        <taxon>Campylobacterales</taxon>
        <taxon>Sulfurimonadaceae</taxon>
        <taxon>Sulfurimonas</taxon>
    </lineage>
</organism>
<keyword evidence="4" id="KW-1133">Transmembrane helix</keyword>
<dbReference type="SMART" id="SM01049">
    <property type="entry name" value="Cache_2"/>
    <property type="match status" value="2"/>
</dbReference>
<gene>
    <name evidence="8" type="ORF">WCY31_02545</name>
</gene>
<evidence type="ECO:0000259" key="7">
    <source>
        <dbReference type="SMART" id="SM01049"/>
    </source>
</evidence>
<dbReference type="InterPro" id="IPR004010">
    <property type="entry name" value="Double_Cache_2"/>
</dbReference>
<sequence>MKVLRGIRSAALLLFIWTAVNLAAAEPVAYEHKETRDLVAFVQAAADAVAKEGEAVFPAFRQKGGKWFRGDRYIFVWDLKGNRYVYPPDLAHEKRNLIGLTDVGGKPIGRMIVDAAASKAGRGWVHYQWNRPGETAPIWKSTYIMRSTAPSGKVYLVGSGNYKSVMEKAFLVDEVNAAVALLQKEGKAAFKTLRDKKSRFYFHDTYVFVTSASGVELVNPAFPGIEGRNVLTITDIKEKAIAREYIDLAMLKGEGWVSYYWPRPQAPQIPVQKITYVKKVVVEGEPLIVGAGVYE</sequence>
<keyword evidence="6" id="KW-0732">Signal</keyword>
<dbReference type="Pfam" id="PF17200">
    <property type="entry name" value="sCache_2"/>
    <property type="match status" value="1"/>
</dbReference>
<evidence type="ECO:0000256" key="3">
    <source>
        <dbReference type="ARBA" id="ARBA00022692"/>
    </source>
</evidence>
<evidence type="ECO:0000313" key="9">
    <source>
        <dbReference type="Proteomes" id="UP001447842"/>
    </source>
</evidence>
<feature type="chain" id="PRO_5046213655" evidence="6">
    <location>
        <begin position="25"/>
        <end position="295"/>
    </location>
</feature>
<keyword evidence="2" id="KW-1003">Cell membrane</keyword>
<reference evidence="8 9" key="1">
    <citation type="submission" date="2024-03" db="EMBL/GenBank/DDBJ databases">
        <title>Sulfurimonas sp. HSL3-1.</title>
        <authorList>
            <person name="Wang S."/>
        </authorList>
    </citation>
    <scope>NUCLEOTIDE SEQUENCE [LARGE SCALE GENOMIC DNA]</scope>
    <source>
        <strain evidence="8 9">HSL3-1</strain>
    </source>
</reference>
<dbReference type="EMBL" id="CP147920">
    <property type="protein sequence ID" value="XAU15587.1"/>
    <property type="molecule type" value="Genomic_DNA"/>
</dbReference>
<evidence type="ECO:0000256" key="1">
    <source>
        <dbReference type="ARBA" id="ARBA00004651"/>
    </source>
</evidence>
<evidence type="ECO:0000256" key="5">
    <source>
        <dbReference type="ARBA" id="ARBA00023136"/>
    </source>
</evidence>
<keyword evidence="5" id="KW-0472">Membrane</keyword>
<dbReference type="Proteomes" id="UP001447842">
    <property type="component" value="Chromosome"/>
</dbReference>
<protein>
    <submittedName>
        <fullName evidence="8">Cache domain-containing protein</fullName>
    </submittedName>
</protein>
<feature type="signal peptide" evidence="6">
    <location>
        <begin position="1"/>
        <end position="24"/>
    </location>
</feature>
<keyword evidence="3" id="KW-0812">Transmembrane</keyword>
<proteinExistence type="predicted"/>
<evidence type="ECO:0000313" key="8">
    <source>
        <dbReference type="EMBL" id="XAU15587.1"/>
    </source>
</evidence>
<feature type="domain" description="Single Cache" evidence="7">
    <location>
        <begin position="27"/>
        <end position="110"/>
    </location>
</feature>